<feature type="region of interest" description="Disordered" evidence="1">
    <location>
        <begin position="38"/>
        <end position="82"/>
    </location>
</feature>
<sequence>AMGAAIGPPGEAMEELDSPYHRCFAVVPAELTGCSVTGNYRQPGASVSSAGDGPPSLARLPTLSEPSSPPPGAGRGEDLPGS</sequence>
<name>K0TKL8_THAOC</name>
<protein>
    <submittedName>
        <fullName evidence="2">Uncharacterized protein</fullName>
    </submittedName>
</protein>
<accession>K0TKL8</accession>
<dbReference type="AlphaFoldDB" id="K0TKL8"/>
<organism evidence="2 3">
    <name type="scientific">Thalassiosira oceanica</name>
    <name type="common">Marine diatom</name>
    <dbReference type="NCBI Taxonomy" id="159749"/>
    <lineage>
        <taxon>Eukaryota</taxon>
        <taxon>Sar</taxon>
        <taxon>Stramenopiles</taxon>
        <taxon>Ochrophyta</taxon>
        <taxon>Bacillariophyta</taxon>
        <taxon>Coscinodiscophyceae</taxon>
        <taxon>Thalassiosirophycidae</taxon>
        <taxon>Thalassiosirales</taxon>
        <taxon>Thalassiosiraceae</taxon>
        <taxon>Thalassiosira</taxon>
    </lineage>
</organism>
<evidence type="ECO:0000256" key="1">
    <source>
        <dbReference type="SAM" id="MobiDB-lite"/>
    </source>
</evidence>
<dbReference type="Proteomes" id="UP000266841">
    <property type="component" value="Unassembled WGS sequence"/>
</dbReference>
<comment type="caution">
    <text evidence="2">The sequence shown here is derived from an EMBL/GenBank/DDBJ whole genome shotgun (WGS) entry which is preliminary data.</text>
</comment>
<reference evidence="2 3" key="1">
    <citation type="journal article" date="2012" name="Genome Biol.">
        <title>Genome and low-iron response of an oceanic diatom adapted to chronic iron limitation.</title>
        <authorList>
            <person name="Lommer M."/>
            <person name="Specht M."/>
            <person name="Roy A.S."/>
            <person name="Kraemer L."/>
            <person name="Andreson R."/>
            <person name="Gutowska M.A."/>
            <person name="Wolf J."/>
            <person name="Bergner S.V."/>
            <person name="Schilhabel M.B."/>
            <person name="Klostermeier U.C."/>
            <person name="Beiko R.G."/>
            <person name="Rosenstiel P."/>
            <person name="Hippler M."/>
            <person name="Laroche J."/>
        </authorList>
    </citation>
    <scope>NUCLEOTIDE SEQUENCE [LARGE SCALE GENOMIC DNA]</scope>
    <source>
        <strain evidence="2 3">CCMP1005</strain>
    </source>
</reference>
<gene>
    <name evidence="2" type="ORF">THAOC_07388</name>
</gene>
<evidence type="ECO:0000313" key="2">
    <source>
        <dbReference type="EMBL" id="EJK71197.1"/>
    </source>
</evidence>
<proteinExistence type="predicted"/>
<feature type="compositionally biased region" description="Polar residues" evidence="1">
    <location>
        <begin position="38"/>
        <end position="49"/>
    </location>
</feature>
<evidence type="ECO:0000313" key="3">
    <source>
        <dbReference type="Proteomes" id="UP000266841"/>
    </source>
</evidence>
<keyword evidence="3" id="KW-1185">Reference proteome</keyword>
<feature type="non-terminal residue" evidence="2">
    <location>
        <position position="1"/>
    </location>
</feature>
<dbReference type="EMBL" id="AGNL01007516">
    <property type="protein sequence ID" value="EJK71197.1"/>
    <property type="molecule type" value="Genomic_DNA"/>
</dbReference>